<dbReference type="EMBL" id="RSCE01000001">
    <property type="protein sequence ID" value="RSH88504.1"/>
    <property type="molecule type" value="Genomic_DNA"/>
</dbReference>
<organism evidence="2 3">
    <name type="scientific">Apiotrichum porosum</name>
    <dbReference type="NCBI Taxonomy" id="105984"/>
    <lineage>
        <taxon>Eukaryota</taxon>
        <taxon>Fungi</taxon>
        <taxon>Dikarya</taxon>
        <taxon>Basidiomycota</taxon>
        <taxon>Agaricomycotina</taxon>
        <taxon>Tremellomycetes</taxon>
        <taxon>Trichosporonales</taxon>
        <taxon>Trichosporonaceae</taxon>
        <taxon>Apiotrichum</taxon>
    </lineage>
</organism>
<comment type="caution">
    <text evidence="2">The sequence shown here is derived from an EMBL/GenBank/DDBJ whole genome shotgun (WGS) entry which is preliminary data.</text>
</comment>
<evidence type="ECO:0000313" key="3">
    <source>
        <dbReference type="Proteomes" id="UP000279236"/>
    </source>
</evidence>
<gene>
    <name evidence="2" type="ORF">EHS24_001049</name>
</gene>
<keyword evidence="1" id="KW-0812">Transmembrane</keyword>
<dbReference type="AlphaFoldDB" id="A0A427YC00"/>
<evidence type="ECO:0000313" key="2">
    <source>
        <dbReference type="EMBL" id="RSH88504.1"/>
    </source>
</evidence>
<feature type="transmembrane region" description="Helical" evidence="1">
    <location>
        <begin position="168"/>
        <end position="189"/>
    </location>
</feature>
<dbReference type="InterPro" id="IPR049500">
    <property type="entry name" value="Peptidase_M50B-like"/>
</dbReference>
<protein>
    <submittedName>
        <fullName evidence="2">Uncharacterized protein</fullName>
    </submittedName>
</protein>
<feature type="transmembrane region" description="Helical" evidence="1">
    <location>
        <begin position="244"/>
        <end position="266"/>
    </location>
</feature>
<name>A0A427YC00_9TREE</name>
<dbReference type="GeneID" id="39585592"/>
<evidence type="ECO:0000256" key="1">
    <source>
        <dbReference type="SAM" id="Phobius"/>
    </source>
</evidence>
<keyword evidence="3" id="KW-1185">Reference proteome</keyword>
<feature type="transmembrane region" description="Helical" evidence="1">
    <location>
        <begin position="23"/>
        <end position="44"/>
    </location>
</feature>
<dbReference type="PANTHER" id="PTHR33979:SF2">
    <property type="entry name" value="PEPTIDASE M50B-LIKE-DOMAIN-CONTAINING PROTEIN"/>
    <property type="match status" value="1"/>
</dbReference>
<dbReference type="Proteomes" id="UP000279236">
    <property type="component" value="Unassembled WGS sequence"/>
</dbReference>
<dbReference type="Pfam" id="PF13398">
    <property type="entry name" value="Peptidase_M50B"/>
    <property type="match status" value="2"/>
</dbReference>
<feature type="transmembrane region" description="Helical" evidence="1">
    <location>
        <begin position="122"/>
        <end position="148"/>
    </location>
</feature>
<sequence>MATLGGDAADLLASRSYTPPNSFQVNTIIVASVMILIAFIMWNVPYLRDAIMGLKFLVVATHEVGHIVTGLLMGGTITSVCVDPNDGGMTMICGLQRTEPRVTPEHLRFPLTMEQLHRSDKIMVTLTMGYIWSSIIGFLYIFCSFDIFASKVASFTIAFGLLVPLVRAIRIIPFVSVACLEGLLIGLWFGDHGNALRFYVLFVGVLNLFYVVWDYFDDVVFEKRHASDCVQFALFLGFPSSAYFLLWFLYTVGVYIAAIFAGIMVFRKSSDEMYAEAATFLPTR</sequence>
<feature type="transmembrane region" description="Helical" evidence="1">
    <location>
        <begin position="196"/>
        <end position="213"/>
    </location>
</feature>
<dbReference type="RefSeq" id="XP_028480712.1">
    <property type="nucleotide sequence ID" value="XM_028616855.1"/>
</dbReference>
<reference evidence="2 3" key="1">
    <citation type="submission" date="2018-11" db="EMBL/GenBank/DDBJ databases">
        <title>Genome sequence of Apiotrichum porosum DSM 27194.</title>
        <authorList>
            <person name="Aliyu H."/>
            <person name="Gorte O."/>
            <person name="Ochsenreither K."/>
        </authorList>
    </citation>
    <scope>NUCLEOTIDE SEQUENCE [LARGE SCALE GENOMIC DNA]</scope>
    <source>
        <strain evidence="2 3">DSM 27194</strain>
    </source>
</reference>
<keyword evidence="1" id="KW-1133">Transmembrane helix</keyword>
<keyword evidence="1" id="KW-0472">Membrane</keyword>
<dbReference type="OrthoDB" id="40823at2759"/>
<accession>A0A427YC00</accession>
<dbReference type="PANTHER" id="PTHR33979">
    <property type="entry name" value="OS02G0221600 PROTEIN"/>
    <property type="match status" value="1"/>
</dbReference>
<proteinExistence type="predicted"/>